<proteinExistence type="predicted"/>
<gene>
    <name evidence="3" type="ORF">BDP81DRAFT_100940</name>
</gene>
<keyword evidence="2" id="KW-0812">Transmembrane</keyword>
<keyword evidence="2" id="KW-1133">Transmembrane helix</keyword>
<dbReference type="RefSeq" id="XP_060441257.1">
    <property type="nucleotide sequence ID" value="XM_060581369.1"/>
</dbReference>
<dbReference type="Proteomes" id="UP001243989">
    <property type="component" value="Unassembled WGS sequence"/>
</dbReference>
<dbReference type="AlphaFoldDB" id="A0AAJ0ED57"/>
<sequence>MVSHSARRMSHPQRYTHHGSLLRRALCGLPGRMPCRLLVILRLRGGGYRQSGLLDAHDHQRKEDILEVCEIYGEPLRSNMLSRARDQPVATKKERKKKLNLSTASHPSSHFNAKFLHSALPWSCATASFRPAETDCILTTTAGYLAFNKAETSLSPIYAYGVTVSLAVRDAVAYTSISPNYETTYVGEGKPTTVWCDNEYCMGAFDTPMTSIYSYPYATATSGDTATSAGPSVPQPPEKMGQLSPLAIVAITGLAGALLLSLALLSPFVGEYQRRKKRQSPSGAVNTR</sequence>
<keyword evidence="2" id="KW-0472">Membrane</keyword>
<accession>A0AAJ0ED57</accession>
<dbReference type="GeneID" id="85466231"/>
<evidence type="ECO:0000313" key="3">
    <source>
        <dbReference type="EMBL" id="KAK1625262.1"/>
    </source>
</evidence>
<keyword evidence="4" id="KW-1185">Reference proteome</keyword>
<evidence type="ECO:0000256" key="2">
    <source>
        <dbReference type="SAM" id="Phobius"/>
    </source>
</evidence>
<dbReference type="EMBL" id="JAHMHQ010000021">
    <property type="protein sequence ID" value="KAK1625262.1"/>
    <property type="molecule type" value="Genomic_DNA"/>
</dbReference>
<organism evidence="3 4">
    <name type="scientific">Colletotrichum phormii</name>
    <dbReference type="NCBI Taxonomy" id="359342"/>
    <lineage>
        <taxon>Eukaryota</taxon>
        <taxon>Fungi</taxon>
        <taxon>Dikarya</taxon>
        <taxon>Ascomycota</taxon>
        <taxon>Pezizomycotina</taxon>
        <taxon>Sordariomycetes</taxon>
        <taxon>Hypocreomycetidae</taxon>
        <taxon>Glomerellales</taxon>
        <taxon>Glomerellaceae</taxon>
        <taxon>Colletotrichum</taxon>
        <taxon>Colletotrichum acutatum species complex</taxon>
    </lineage>
</organism>
<comment type="caution">
    <text evidence="3">The sequence shown here is derived from an EMBL/GenBank/DDBJ whole genome shotgun (WGS) entry which is preliminary data.</text>
</comment>
<protein>
    <submittedName>
        <fullName evidence="3">Uncharacterized protein</fullName>
    </submittedName>
</protein>
<feature type="region of interest" description="Disordered" evidence="1">
    <location>
        <begin position="82"/>
        <end position="105"/>
    </location>
</feature>
<evidence type="ECO:0000256" key="1">
    <source>
        <dbReference type="SAM" id="MobiDB-lite"/>
    </source>
</evidence>
<feature type="transmembrane region" description="Helical" evidence="2">
    <location>
        <begin position="246"/>
        <end position="269"/>
    </location>
</feature>
<name>A0AAJ0ED57_9PEZI</name>
<reference evidence="3" key="1">
    <citation type="submission" date="2021-06" db="EMBL/GenBank/DDBJ databases">
        <title>Comparative genomics, transcriptomics and evolutionary studies reveal genomic signatures of adaptation to plant cell wall in hemibiotrophic fungi.</title>
        <authorList>
            <consortium name="DOE Joint Genome Institute"/>
            <person name="Baroncelli R."/>
            <person name="Diaz J.F."/>
            <person name="Benocci T."/>
            <person name="Peng M."/>
            <person name="Battaglia E."/>
            <person name="Haridas S."/>
            <person name="Andreopoulos W."/>
            <person name="Labutti K."/>
            <person name="Pangilinan J."/>
            <person name="Floch G.L."/>
            <person name="Makela M.R."/>
            <person name="Henrissat B."/>
            <person name="Grigoriev I.V."/>
            <person name="Crouch J.A."/>
            <person name="De Vries R.P."/>
            <person name="Sukno S.A."/>
            <person name="Thon M.R."/>
        </authorList>
    </citation>
    <scope>NUCLEOTIDE SEQUENCE</scope>
    <source>
        <strain evidence="3">CBS 102054</strain>
    </source>
</reference>
<evidence type="ECO:0000313" key="4">
    <source>
        <dbReference type="Proteomes" id="UP001243989"/>
    </source>
</evidence>